<evidence type="ECO:0000313" key="4">
    <source>
        <dbReference type="EMBL" id="QBP18579.1"/>
    </source>
</evidence>
<proteinExistence type="inferred from homology"/>
<dbReference type="AlphaFoldDB" id="A0A4V1ALS1"/>
<gene>
    <name evidence="4" type="ORF">ELX58_05420</name>
</gene>
<dbReference type="SUPFAM" id="SSF52218">
    <property type="entry name" value="Flavoproteins"/>
    <property type="match status" value="1"/>
</dbReference>
<dbReference type="Pfam" id="PF02525">
    <property type="entry name" value="Flavodoxin_2"/>
    <property type="match status" value="1"/>
</dbReference>
<protein>
    <submittedName>
        <fullName evidence="4">Flavodoxin family protein</fullName>
    </submittedName>
</protein>
<reference evidence="5" key="1">
    <citation type="submission" date="2018-12" db="EMBL/GenBank/DDBJ databases">
        <title>A new species of lactobacillus.</title>
        <authorList>
            <person name="Jian Y."/>
            <person name="Xin L."/>
            <person name="Hong Z.J."/>
            <person name="Ming L.Z."/>
            <person name="Hong X.Z."/>
        </authorList>
    </citation>
    <scope>NUCLEOTIDE SEQUENCE [LARGE SCALE GENOMIC DNA]</scope>
    <source>
        <strain evidence="5">HSLZ-75</strain>
    </source>
</reference>
<dbReference type="RefSeq" id="WP_133442138.1">
    <property type="nucleotide sequence ID" value="NZ_CP034726.1"/>
</dbReference>
<dbReference type="GO" id="GO:0003955">
    <property type="term" value="F:NAD(P)H dehydrogenase (quinone) activity"/>
    <property type="evidence" value="ECO:0007669"/>
    <property type="project" value="TreeGrafter"/>
</dbReference>
<organism evidence="4 5">
    <name type="scientific">Acetilactobacillus jinshanensis</name>
    <dbReference type="NCBI Taxonomy" id="1720083"/>
    <lineage>
        <taxon>Bacteria</taxon>
        <taxon>Bacillati</taxon>
        <taxon>Bacillota</taxon>
        <taxon>Bacilli</taxon>
        <taxon>Lactobacillales</taxon>
        <taxon>Lactobacillaceae</taxon>
        <taxon>Acetilactobacillus</taxon>
    </lineage>
</organism>
<sequence length="188" mass="21863">MKILVIQGSPDAKSYTHANALYYCKTAKKMQKDVKLVDLATDHFDPVLRYGYRQHMDDESYPNKMQELIKWADHLVFFFPVWWSAEPSILKGWIERVFTPGFAYHFEGLKSIPLLKGRTAEMFLTCHAPTFFYSLFGGVITRWKHFILGSCGIKLTRHLIMGSMDSAKDTLSRRITFMRKCSSELKHL</sequence>
<dbReference type="InterPro" id="IPR003680">
    <property type="entry name" value="Flavodoxin_fold"/>
</dbReference>
<keyword evidence="2" id="KW-0560">Oxidoreductase</keyword>
<dbReference type="KEGG" id="lji:ELX58_05420"/>
<name>A0A4V1ALS1_9LACO</name>
<dbReference type="EMBL" id="CP034726">
    <property type="protein sequence ID" value="QBP18579.1"/>
    <property type="molecule type" value="Genomic_DNA"/>
</dbReference>
<dbReference type="Gene3D" id="3.40.50.360">
    <property type="match status" value="1"/>
</dbReference>
<accession>A0A4V1ALS1</accession>
<feature type="domain" description="Flavodoxin-like fold" evidence="3">
    <location>
        <begin position="1"/>
        <end position="169"/>
    </location>
</feature>
<dbReference type="PANTHER" id="PTHR10204">
    <property type="entry name" value="NAD P H OXIDOREDUCTASE-RELATED"/>
    <property type="match status" value="1"/>
</dbReference>
<comment type="similarity">
    <text evidence="1">Belongs to the NAD(P)H dehydrogenase (quinone) family.</text>
</comment>
<evidence type="ECO:0000259" key="3">
    <source>
        <dbReference type="Pfam" id="PF02525"/>
    </source>
</evidence>
<dbReference type="PANTHER" id="PTHR10204:SF34">
    <property type="entry name" value="NAD(P)H DEHYDROGENASE [QUINONE] 1 ISOFORM 1"/>
    <property type="match status" value="1"/>
</dbReference>
<dbReference type="InterPro" id="IPR051545">
    <property type="entry name" value="NAD(P)H_dehydrogenase_qn"/>
</dbReference>
<evidence type="ECO:0000313" key="5">
    <source>
        <dbReference type="Proteomes" id="UP000294321"/>
    </source>
</evidence>
<evidence type="ECO:0000256" key="1">
    <source>
        <dbReference type="ARBA" id="ARBA00006252"/>
    </source>
</evidence>
<dbReference type="OrthoDB" id="9798454at2"/>
<dbReference type="InterPro" id="IPR029039">
    <property type="entry name" value="Flavoprotein-like_sf"/>
</dbReference>
<dbReference type="Proteomes" id="UP000294321">
    <property type="component" value="Chromosome"/>
</dbReference>
<dbReference type="GO" id="GO:0005829">
    <property type="term" value="C:cytosol"/>
    <property type="evidence" value="ECO:0007669"/>
    <property type="project" value="TreeGrafter"/>
</dbReference>
<evidence type="ECO:0000256" key="2">
    <source>
        <dbReference type="ARBA" id="ARBA00023002"/>
    </source>
</evidence>
<keyword evidence="5" id="KW-1185">Reference proteome</keyword>